<protein>
    <submittedName>
        <fullName evidence="1">Uncharacterized protein</fullName>
    </submittedName>
</protein>
<evidence type="ECO:0000313" key="2">
    <source>
        <dbReference type="Proteomes" id="UP001055439"/>
    </source>
</evidence>
<accession>A0A9E7EDC9</accession>
<dbReference type="AlphaFoldDB" id="A0A9E7EDC9"/>
<gene>
    <name evidence="1" type="ORF">MUK42_36154</name>
</gene>
<proteinExistence type="predicted"/>
<keyword evidence="2" id="KW-1185">Reference proteome</keyword>
<reference evidence="1" key="1">
    <citation type="submission" date="2022-05" db="EMBL/GenBank/DDBJ databases">
        <title>The Musa troglodytarum L. genome provides insights into the mechanism of non-climacteric behaviour and enrichment of carotenoids.</title>
        <authorList>
            <person name="Wang J."/>
        </authorList>
    </citation>
    <scope>NUCLEOTIDE SEQUENCE</scope>
    <source>
        <tissue evidence="1">Leaf</tissue>
    </source>
</reference>
<evidence type="ECO:0000313" key="1">
    <source>
        <dbReference type="EMBL" id="URD74858.1"/>
    </source>
</evidence>
<dbReference type="Proteomes" id="UP001055439">
    <property type="component" value="Chromosome 1"/>
</dbReference>
<sequence>MKNQELSKTFFLYAYAIHGCDGSLGFSPIPDSIATVHSPRLFLADCSRQPLEFDGLNMLVDEAHTGERRKRDTWTVVDGEAIPSVMLEYLQNVDDEQNSLVFFLLSPFFGANLKALISSQTED</sequence>
<name>A0A9E7EDC9_9LILI</name>
<dbReference type="EMBL" id="CP097502">
    <property type="protein sequence ID" value="URD74858.1"/>
    <property type="molecule type" value="Genomic_DNA"/>
</dbReference>
<organism evidence="1 2">
    <name type="scientific">Musa troglodytarum</name>
    <name type="common">fe'i banana</name>
    <dbReference type="NCBI Taxonomy" id="320322"/>
    <lineage>
        <taxon>Eukaryota</taxon>
        <taxon>Viridiplantae</taxon>
        <taxon>Streptophyta</taxon>
        <taxon>Embryophyta</taxon>
        <taxon>Tracheophyta</taxon>
        <taxon>Spermatophyta</taxon>
        <taxon>Magnoliopsida</taxon>
        <taxon>Liliopsida</taxon>
        <taxon>Zingiberales</taxon>
        <taxon>Musaceae</taxon>
        <taxon>Musa</taxon>
    </lineage>
</organism>